<dbReference type="PROSITE" id="PS50930">
    <property type="entry name" value="HTH_LYTTR"/>
    <property type="match status" value="1"/>
</dbReference>
<dbReference type="Pfam" id="PF00072">
    <property type="entry name" value="Response_reg"/>
    <property type="match status" value="1"/>
</dbReference>
<feature type="modified residue" description="4-aspartylphosphate" evidence="1">
    <location>
        <position position="54"/>
    </location>
</feature>
<gene>
    <name evidence="4" type="ORF">NE686_20000</name>
</gene>
<reference evidence="4 5" key="1">
    <citation type="submission" date="2022-06" db="EMBL/GenBank/DDBJ databases">
        <title>Isolation of gut microbiota from human fecal samples.</title>
        <authorList>
            <person name="Pamer E.G."/>
            <person name="Barat B."/>
            <person name="Waligurski E."/>
            <person name="Medina S."/>
            <person name="Paddock L."/>
            <person name="Mostad J."/>
        </authorList>
    </citation>
    <scope>NUCLEOTIDE SEQUENCE [LARGE SCALE GENOMIC DNA]</scope>
    <source>
        <strain evidence="4 5">DFI.7.95</strain>
    </source>
</reference>
<name>A0ABT1SFW5_9FIRM</name>
<keyword evidence="5" id="KW-1185">Reference proteome</keyword>
<dbReference type="Proteomes" id="UP001524478">
    <property type="component" value="Unassembled WGS sequence"/>
</dbReference>
<dbReference type="RefSeq" id="WP_094901767.1">
    <property type="nucleotide sequence ID" value="NZ_JAHLOH010000019.1"/>
</dbReference>
<evidence type="ECO:0000259" key="2">
    <source>
        <dbReference type="PROSITE" id="PS50110"/>
    </source>
</evidence>
<dbReference type="Gene3D" id="2.40.50.40">
    <property type="match status" value="1"/>
</dbReference>
<feature type="domain" description="Response regulatory" evidence="2">
    <location>
        <begin position="3"/>
        <end position="117"/>
    </location>
</feature>
<dbReference type="EMBL" id="JANGAC010000021">
    <property type="protein sequence ID" value="MCQ4925398.1"/>
    <property type="molecule type" value="Genomic_DNA"/>
</dbReference>
<accession>A0ABT1SFW5</accession>
<comment type="caution">
    <text evidence="4">The sequence shown here is derived from an EMBL/GenBank/DDBJ whole genome shotgun (WGS) entry which is preliminary data.</text>
</comment>
<dbReference type="InterPro" id="IPR007492">
    <property type="entry name" value="LytTR_DNA-bd_dom"/>
</dbReference>
<dbReference type="SUPFAM" id="SSF52172">
    <property type="entry name" value="CheY-like"/>
    <property type="match status" value="1"/>
</dbReference>
<dbReference type="InterPro" id="IPR011006">
    <property type="entry name" value="CheY-like_superfamily"/>
</dbReference>
<dbReference type="InterPro" id="IPR046947">
    <property type="entry name" value="LytR-like"/>
</dbReference>
<feature type="domain" description="HTH LytTR-type" evidence="3">
    <location>
        <begin position="149"/>
        <end position="254"/>
    </location>
</feature>
<dbReference type="SMART" id="SM00448">
    <property type="entry name" value="REC"/>
    <property type="match status" value="1"/>
</dbReference>
<sequence>MQRCLIVDDEMPARQELLYILSSIEGMEVVGEASNGIEALELIKMLRPDIVFLDIQMPQISGIDVARRLSEEGYNPIIIFVTAYDQFAVEAFEVNAIDYLLKPISEERLQKTLEKITSTRNNSEEIDYNNLSRLIQDIRTNTKVAPQRICLYYKNKLIPIETKDIIYATIEDKNTVIVSNKGKFETNCTLNELMDRLDSSIFFRSHKSYIVNLNYIESIEPWFNSTYNINLKGYKEIIPVSRSYAKGFKEVMNID</sequence>
<keyword evidence="1" id="KW-0597">Phosphoprotein</keyword>
<keyword evidence="4" id="KW-0238">DNA-binding</keyword>
<dbReference type="PANTHER" id="PTHR37299">
    <property type="entry name" value="TRANSCRIPTIONAL REGULATOR-RELATED"/>
    <property type="match status" value="1"/>
</dbReference>
<organism evidence="4 5">
    <name type="scientific">Tissierella carlieri</name>
    <dbReference type="NCBI Taxonomy" id="689904"/>
    <lineage>
        <taxon>Bacteria</taxon>
        <taxon>Bacillati</taxon>
        <taxon>Bacillota</taxon>
        <taxon>Tissierellia</taxon>
        <taxon>Tissierellales</taxon>
        <taxon>Tissierellaceae</taxon>
        <taxon>Tissierella</taxon>
    </lineage>
</organism>
<evidence type="ECO:0000313" key="4">
    <source>
        <dbReference type="EMBL" id="MCQ4925398.1"/>
    </source>
</evidence>
<evidence type="ECO:0000313" key="5">
    <source>
        <dbReference type="Proteomes" id="UP001524478"/>
    </source>
</evidence>
<dbReference type="Gene3D" id="3.40.50.2300">
    <property type="match status" value="1"/>
</dbReference>
<dbReference type="GO" id="GO:0003677">
    <property type="term" value="F:DNA binding"/>
    <property type="evidence" value="ECO:0007669"/>
    <property type="project" value="UniProtKB-KW"/>
</dbReference>
<dbReference type="PANTHER" id="PTHR37299:SF1">
    <property type="entry name" value="STAGE 0 SPORULATION PROTEIN A HOMOLOG"/>
    <property type="match status" value="1"/>
</dbReference>
<dbReference type="Pfam" id="PF04397">
    <property type="entry name" value="LytTR"/>
    <property type="match status" value="1"/>
</dbReference>
<evidence type="ECO:0000259" key="3">
    <source>
        <dbReference type="PROSITE" id="PS50930"/>
    </source>
</evidence>
<dbReference type="PROSITE" id="PS50110">
    <property type="entry name" value="RESPONSE_REGULATORY"/>
    <property type="match status" value="1"/>
</dbReference>
<evidence type="ECO:0000256" key="1">
    <source>
        <dbReference type="PROSITE-ProRule" id="PRU00169"/>
    </source>
</evidence>
<dbReference type="CDD" id="cd17532">
    <property type="entry name" value="REC_LytTR_AlgR-like"/>
    <property type="match status" value="1"/>
</dbReference>
<dbReference type="SMART" id="SM00850">
    <property type="entry name" value="LytTR"/>
    <property type="match status" value="1"/>
</dbReference>
<dbReference type="Gene3D" id="2.20.25.10">
    <property type="match status" value="1"/>
</dbReference>
<dbReference type="InterPro" id="IPR001789">
    <property type="entry name" value="Sig_transdc_resp-reg_receiver"/>
</dbReference>
<protein>
    <submittedName>
        <fullName evidence="4">LytTR family DNA-binding domain-containing protein</fullName>
    </submittedName>
</protein>
<proteinExistence type="predicted"/>